<dbReference type="AlphaFoldDB" id="A0A8H4F5I5"/>
<comment type="caution">
    <text evidence="2">The sequence shown here is derived from an EMBL/GenBank/DDBJ whole genome shotgun (WGS) entry which is preliminary data.</text>
</comment>
<protein>
    <submittedName>
        <fullName evidence="2">Uncharacterized protein</fullName>
    </submittedName>
</protein>
<name>A0A8H4F5I5_MUCCL</name>
<evidence type="ECO:0000313" key="3">
    <source>
        <dbReference type="Proteomes" id="UP000469890"/>
    </source>
</evidence>
<organism evidence="2 3">
    <name type="scientific">Mucor circinelloides f. lusitanicus</name>
    <name type="common">Mucor racemosus var. lusitanicus</name>
    <dbReference type="NCBI Taxonomy" id="29924"/>
    <lineage>
        <taxon>Eukaryota</taxon>
        <taxon>Fungi</taxon>
        <taxon>Fungi incertae sedis</taxon>
        <taxon>Mucoromycota</taxon>
        <taxon>Mucoromycotina</taxon>
        <taxon>Mucoromycetes</taxon>
        <taxon>Mucorales</taxon>
        <taxon>Mucorineae</taxon>
        <taxon>Mucoraceae</taxon>
        <taxon>Mucor</taxon>
    </lineage>
</organism>
<evidence type="ECO:0000256" key="1">
    <source>
        <dbReference type="SAM" id="MobiDB-lite"/>
    </source>
</evidence>
<feature type="region of interest" description="Disordered" evidence="1">
    <location>
        <begin position="42"/>
        <end position="75"/>
    </location>
</feature>
<dbReference type="EMBL" id="JAAECE010000002">
    <property type="protein sequence ID" value="KAF1805729.1"/>
    <property type="molecule type" value="Genomic_DNA"/>
</dbReference>
<accession>A0A8H4F5I5</accession>
<sequence length="173" mass="19221">MSHLYWNTPLLSSLVANYKMSNNTTLKRTRSTESLEKAFKRARPFHAADSPASVSTSEPISTSTAEPSSIVYPSIKTPSSPALLETISISTKTDASIPSSAQSSPSTHQPLPDYSHVNGLLHSLHVQRFGDPESRESWWEAQDPDIDMEETNDEYATANSILRQAFLQRRHYG</sequence>
<gene>
    <name evidence="2" type="ORF">FB192DRAFT_1364176</name>
</gene>
<proteinExistence type="predicted"/>
<dbReference type="Proteomes" id="UP000469890">
    <property type="component" value="Unassembled WGS sequence"/>
</dbReference>
<evidence type="ECO:0000313" key="2">
    <source>
        <dbReference type="EMBL" id="KAF1805729.1"/>
    </source>
</evidence>
<feature type="compositionally biased region" description="Polar residues" evidence="1">
    <location>
        <begin position="52"/>
        <end position="67"/>
    </location>
</feature>
<reference evidence="2 3" key="1">
    <citation type="submission" date="2019-09" db="EMBL/GenBank/DDBJ databases">
        <authorList>
            <consortium name="DOE Joint Genome Institute"/>
            <person name="Mondo S.J."/>
            <person name="Navarro-Mendoza M.I."/>
            <person name="Perez-Arques C."/>
            <person name="Panchal S."/>
            <person name="Nicolas F.E."/>
            <person name="Ganguly P."/>
            <person name="Pangilinan J."/>
            <person name="Grigoriev I."/>
            <person name="Heitman J."/>
            <person name="Sanya K."/>
            <person name="Garre V."/>
        </authorList>
    </citation>
    <scope>NUCLEOTIDE SEQUENCE [LARGE SCALE GENOMIC DNA]</scope>
    <source>
        <strain evidence="2 3">MU402</strain>
    </source>
</reference>